<comment type="function">
    <text evidence="9">Essential cell division protein.</text>
</comment>
<feature type="domain" description="POTRA" evidence="11">
    <location>
        <begin position="81"/>
        <end position="159"/>
    </location>
</feature>
<keyword evidence="2 9" id="KW-1003">Cell membrane</keyword>
<evidence type="ECO:0000256" key="7">
    <source>
        <dbReference type="ARBA" id="ARBA00023136"/>
    </source>
</evidence>
<dbReference type="InterPro" id="IPR005548">
    <property type="entry name" value="Cell_div_FtsQ/DivIB_C"/>
</dbReference>
<feature type="compositionally biased region" description="Basic residues" evidence="10">
    <location>
        <begin position="1"/>
        <end position="20"/>
    </location>
</feature>
<evidence type="ECO:0000256" key="4">
    <source>
        <dbReference type="ARBA" id="ARBA00022618"/>
    </source>
</evidence>
<evidence type="ECO:0000256" key="9">
    <source>
        <dbReference type="HAMAP-Rule" id="MF_00911"/>
    </source>
</evidence>
<evidence type="ECO:0000313" key="13">
    <source>
        <dbReference type="Proteomes" id="UP001165342"/>
    </source>
</evidence>
<dbReference type="PANTHER" id="PTHR35851:SF1">
    <property type="entry name" value="CELL DIVISION PROTEIN FTSQ"/>
    <property type="match status" value="1"/>
</dbReference>
<dbReference type="PANTHER" id="PTHR35851">
    <property type="entry name" value="CELL DIVISION PROTEIN FTSQ"/>
    <property type="match status" value="1"/>
</dbReference>
<reference evidence="12" key="1">
    <citation type="submission" date="2022-05" db="EMBL/GenBank/DDBJ databases">
        <authorList>
            <person name="Jo J.-H."/>
            <person name="Im W.-T."/>
        </authorList>
    </citation>
    <scope>NUCLEOTIDE SEQUENCE</scope>
    <source>
        <strain evidence="12">SE220</strain>
    </source>
</reference>
<keyword evidence="7 9" id="KW-0472">Membrane</keyword>
<dbReference type="EMBL" id="JAMGBE010000001">
    <property type="protein sequence ID" value="MCL6728930.1"/>
    <property type="molecule type" value="Genomic_DNA"/>
</dbReference>
<evidence type="ECO:0000313" key="12">
    <source>
        <dbReference type="EMBL" id="MCL6728930.1"/>
    </source>
</evidence>
<keyword evidence="6 9" id="KW-1133">Transmembrane helix</keyword>
<evidence type="ECO:0000256" key="6">
    <source>
        <dbReference type="ARBA" id="ARBA00022989"/>
    </source>
</evidence>
<feature type="region of interest" description="Disordered" evidence="10">
    <location>
        <begin position="1"/>
        <end position="23"/>
    </location>
</feature>
<dbReference type="PROSITE" id="PS51779">
    <property type="entry name" value="POTRA"/>
    <property type="match status" value="1"/>
</dbReference>
<feature type="transmembrane region" description="Helical" evidence="9">
    <location>
        <begin position="42"/>
        <end position="62"/>
    </location>
</feature>
<keyword evidence="8 9" id="KW-0131">Cell cycle</keyword>
<keyword evidence="13" id="KW-1185">Reference proteome</keyword>
<sequence>MSASHVRRGGGARNKTRKPAKVTVPKNIAKKLPVDQARANKLAGLTFAAFMLAIGVVVLVALDVPAKAERSAAAAVGRAGFIVNGYQIVGINRMDRRLVDEVVTDELRRAAETTGKSKAPQPLVNVSAIRDRLLQFGWVSDARVSRRLPDTLVIDIVERTPAALWQNQGQLALIDGEGVVLDRVPISKMPDLPLLIGPGANAHSQELDQLMAGVPTLKPQLASATWVGRRRWDLNFQSGETIALPEGNQAAGAALQKFAKMDRSTGLLGRGILRFDLRIPGKMIARLPRAPGEPISGEDAANKG</sequence>
<comment type="subcellular location">
    <subcellularLocation>
        <location evidence="9">Cell inner membrane</location>
        <topology evidence="9">Single-pass type II membrane protein</topology>
    </subcellularLocation>
    <subcellularLocation>
        <location evidence="1">Membrane</location>
    </subcellularLocation>
    <text evidence="9">Localizes to the division septum.</text>
</comment>
<dbReference type="Proteomes" id="UP001165342">
    <property type="component" value="Unassembled WGS sequence"/>
</dbReference>
<comment type="similarity">
    <text evidence="9">Belongs to the FtsQ/DivIB family. FtsQ subfamily.</text>
</comment>
<keyword evidence="4 9" id="KW-0132">Cell division</keyword>
<evidence type="ECO:0000256" key="8">
    <source>
        <dbReference type="ARBA" id="ARBA00023306"/>
    </source>
</evidence>
<accession>A0ABT0S049</accession>
<dbReference type="InterPro" id="IPR034746">
    <property type="entry name" value="POTRA"/>
</dbReference>
<evidence type="ECO:0000256" key="3">
    <source>
        <dbReference type="ARBA" id="ARBA00022519"/>
    </source>
</evidence>
<keyword evidence="3 9" id="KW-0997">Cell inner membrane</keyword>
<evidence type="ECO:0000256" key="5">
    <source>
        <dbReference type="ARBA" id="ARBA00022692"/>
    </source>
</evidence>
<evidence type="ECO:0000256" key="10">
    <source>
        <dbReference type="SAM" id="MobiDB-lite"/>
    </source>
</evidence>
<protein>
    <recommendedName>
        <fullName evidence="9">Cell division protein FtsQ</fullName>
    </recommendedName>
</protein>
<dbReference type="Gene3D" id="3.40.50.11690">
    <property type="entry name" value="Cell division protein FtsQ/DivIB"/>
    <property type="match status" value="1"/>
</dbReference>
<dbReference type="Pfam" id="PF03799">
    <property type="entry name" value="FtsQ_DivIB_C"/>
    <property type="match status" value="1"/>
</dbReference>
<gene>
    <name evidence="9" type="primary">ftsQ</name>
    <name evidence="12" type="ORF">LZ538_02535</name>
</gene>
<dbReference type="RefSeq" id="WP_249830423.1">
    <property type="nucleotide sequence ID" value="NZ_JAMGBE010000001.1"/>
</dbReference>
<dbReference type="InterPro" id="IPR045335">
    <property type="entry name" value="FtsQ_C_sf"/>
</dbReference>
<proteinExistence type="inferred from homology"/>
<keyword evidence="5 9" id="KW-0812">Transmembrane</keyword>
<dbReference type="GO" id="GO:0051301">
    <property type="term" value="P:cell division"/>
    <property type="evidence" value="ECO:0007669"/>
    <property type="project" value="UniProtKB-KW"/>
</dbReference>
<name>A0ABT0S049_9SPHN</name>
<dbReference type="HAMAP" id="MF_00911">
    <property type="entry name" value="FtsQ_subfam"/>
    <property type="match status" value="1"/>
</dbReference>
<dbReference type="Gene3D" id="3.10.20.310">
    <property type="entry name" value="membrane protein fhac"/>
    <property type="match status" value="1"/>
</dbReference>
<dbReference type="InterPro" id="IPR013685">
    <property type="entry name" value="POTRA_FtsQ_type"/>
</dbReference>
<dbReference type="InterPro" id="IPR026579">
    <property type="entry name" value="FtsQ"/>
</dbReference>
<evidence type="ECO:0000259" key="11">
    <source>
        <dbReference type="PROSITE" id="PS51779"/>
    </source>
</evidence>
<evidence type="ECO:0000256" key="1">
    <source>
        <dbReference type="ARBA" id="ARBA00004370"/>
    </source>
</evidence>
<organism evidence="12 13">
    <name type="scientific">Sphingomonas hankyongi</name>
    <dbReference type="NCBI Taxonomy" id="2908209"/>
    <lineage>
        <taxon>Bacteria</taxon>
        <taxon>Pseudomonadati</taxon>
        <taxon>Pseudomonadota</taxon>
        <taxon>Alphaproteobacteria</taxon>
        <taxon>Sphingomonadales</taxon>
        <taxon>Sphingomonadaceae</taxon>
        <taxon>Sphingomonas</taxon>
    </lineage>
</organism>
<comment type="caution">
    <text evidence="12">The sequence shown here is derived from an EMBL/GenBank/DDBJ whole genome shotgun (WGS) entry which is preliminary data.</text>
</comment>
<dbReference type="Pfam" id="PF08478">
    <property type="entry name" value="POTRA_1"/>
    <property type="match status" value="1"/>
</dbReference>
<evidence type="ECO:0000256" key="2">
    <source>
        <dbReference type="ARBA" id="ARBA00022475"/>
    </source>
</evidence>